<dbReference type="EMBL" id="AZFM01000004">
    <property type="protein sequence ID" value="KRL91030.1"/>
    <property type="molecule type" value="Genomic_DNA"/>
</dbReference>
<dbReference type="AlphaFoldDB" id="A0A0R1UC83"/>
<keyword evidence="1" id="KW-0812">Transmembrane</keyword>
<evidence type="ECO:0000313" key="2">
    <source>
        <dbReference type="EMBL" id="KRL91030.1"/>
    </source>
</evidence>
<reference evidence="2 3" key="1">
    <citation type="journal article" date="2015" name="Genome Announc.">
        <title>Expanding the biotechnology potential of lactobacilli through comparative genomics of 213 strains and associated genera.</title>
        <authorList>
            <person name="Sun Z."/>
            <person name="Harris H.M."/>
            <person name="McCann A."/>
            <person name="Guo C."/>
            <person name="Argimon S."/>
            <person name="Zhang W."/>
            <person name="Yang X."/>
            <person name="Jeffery I.B."/>
            <person name="Cooney J.C."/>
            <person name="Kagawa T.F."/>
            <person name="Liu W."/>
            <person name="Song Y."/>
            <person name="Salvetti E."/>
            <person name="Wrobel A."/>
            <person name="Rasinkangas P."/>
            <person name="Parkhill J."/>
            <person name="Rea M.C."/>
            <person name="O'Sullivan O."/>
            <person name="Ritari J."/>
            <person name="Douillard F.P."/>
            <person name="Paul Ross R."/>
            <person name="Yang R."/>
            <person name="Briner A.E."/>
            <person name="Felis G.E."/>
            <person name="de Vos W.M."/>
            <person name="Barrangou R."/>
            <person name="Klaenhammer T.R."/>
            <person name="Caufield P.W."/>
            <person name="Cui Y."/>
            <person name="Zhang H."/>
            <person name="O'Toole P.W."/>
        </authorList>
    </citation>
    <scope>NUCLEOTIDE SEQUENCE [LARGE SCALE GENOMIC DNA]</scope>
    <source>
        <strain evidence="2 3">DSM 16043</strain>
    </source>
</reference>
<protein>
    <submittedName>
        <fullName evidence="2">Uncharacterized protein</fullName>
    </submittedName>
</protein>
<accession>A0A0R1UC83</accession>
<dbReference type="PATRIC" id="fig|1423763.3.peg.1340"/>
<evidence type="ECO:0000313" key="3">
    <source>
        <dbReference type="Proteomes" id="UP000051036"/>
    </source>
</evidence>
<keyword evidence="3" id="KW-1185">Reference proteome</keyword>
<comment type="caution">
    <text evidence="2">The sequence shown here is derived from an EMBL/GenBank/DDBJ whole genome shotgun (WGS) entry which is preliminary data.</text>
</comment>
<feature type="transmembrane region" description="Helical" evidence="1">
    <location>
        <begin position="46"/>
        <end position="66"/>
    </location>
</feature>
<proteinExistence type="predicted"/>
<gene>
    <name evidence="2" type="ORF">FC46_GL001324</name>
</gene>
<evidence type="ECO:0000256" key="1">
    <source>
        <dbReference type="SAM" id="Phobius"/>
    </source>
</evidence>
<dbReference type="Proteomes" id="UP000051036">
    <property type="component" value="Unassembled WGS sequence"/>
</dbReference>
<keyword evidence="1" id="KW-1133">Transmembrane helix</keyword>
<name>A0A0R1UC83_9LACO</name>
<sequence>MLVRQDPPWVLFYFSSKIDTIKVNKKIQLERIIKFMKKYRPSNKQVMIGIILMVLGILCWCIVATVKNNPNFMFLFPVGLVLLCLGGLELTIIAIITTHKNDLAMREVIKKREEKNNDKKDISNKN</sequence>
<dbReference type="STRING" id="1423763.FC46_GL001324"/>
<keyword evidence="1" id="KW-0472">Membrane</keyword>
<organism evidence="2 3">
    <name type="scientific">Lactobacillus kalixensis DSM 16043</name>
    <dbReference type="NCBI Taxonomy" id="1423763"/>
    <lineage>
        <taxon>Bacteria</taxon>
        <taxon>Bacillati</taxon>
        <taxon>Bacillota</taxon>
        <taxon>Bacilli</taxon>
        <taxon>Lactobacillales</taxon>
        <taxon>Lactobacillaceae</taxon>
        <taxon>Lactobacillus</taxon>
    </lineage>
</organism>
<feature type="transmembrane region" description="Helical" evidence="1">
    <location>
        <begin position="72"/>
        <end position="96"/>
    </location>
</feature>